<protein>
    <submittedName>
        <fullName evidence="1">Uncharacterized protein</fullName>
    </submittedName>
</protein>
<evidence type="ECO:0000313" key="1">
    <source>
        <dbReference type="EMBL" id="MPN47911.1"/>
    </source>
</evidence>
<name>A0A645I9A5_9ZZZZ</name>
<proteinExistence type="predicted"/>
<organism evidence="1">
    <name type="scientific">bioreactor metagenome</name>
    <dbReference type="NCBI Taxonomy" id="1076179"/>
    <lineage>
        <taxon>unclassified sequences</taxon>
        <taxon>metagenomes</taxon>
        <taxon>ecological metagenomes</taxon>
    </lineage>
</organism>
<gene>
    <name evidence="1" type="ORF">SDC9_195515</name>
</gene>
<dbReference type="EMBL" id="VSSQ01109778">
    <property type="protein sequence ID" value="MPN47911.1"/>
    <property type="molecule type" value="Genomic_DNA"/>
</dbReference>
<dbReference type="AlphaFoldDB" id="A0A645I9A5"/>
<comment type="caution">
    <text evidence="1">The sequence shown here is derived from an EMBL/GenBank/DDBJ whole genome shotgun (WGS) entry which is preliminary data.</text>
</comment>
<sequence length="108" mass="12574">MKKSYTTNVPSYSRLISLLQKRDRIVHTKPKPLNITTNIKEPPNYGAIFEQTEFIYTNIDEGMRSLEILKDTLRHLEGCENDLILEISNMLNETLQNILQNTLTMFES</sequence>
<accession>A0A645I9A5</accession>
<reference evidence="1" key="1">
    <citation type="submission" date="2019-08" db="EMBL/GenBank/DDBJ databases">
        <authorList>
            <person name="Kucharzyk K."/>
            <person name="Murdoch R.W."/>
            <person name="Higgins S."/>
            <person name="Loffler F."/>
        </authorList>
    </citation>
    <scope>NUCLEOTIDE SEQUENCE</scope>
</reference>